<dbReference type="AlphaFoldDB" id="A0A7J5X8T8"/>
<protein>
    <submittedName>
        <fullName evidence="1">Uncharacterized protein</fullName>
    </submittedName>
</protein>
<dbReference type="EMBL" id="JAAKFY010000026">
    <property type="protein sequence ID" value="KAF3833382.1"/>
    <property type="molecule type" value="Genomic_DNA"/>
</dbReference>
<sequence length="147" mass="16861">MTHEYRGPLFKGPLDSCVMNTEDLYSKGQDCTEDQDTNQDQNQYRELNQELNLYHVGLPLLPELSLSRSPHQGQDPGLGLFPTATHYHNARKIEYIPKHNSPSTHNPLQFKVCCCEYSALFSAHLQQGELLLHEGANRCTERHKKKQ</sequence>
<dbReference type="Proteomes" id="UP000518266">
    <property type="component" value="Unassembled WGS sequence"/>
</dbReference>
<proteinExistence type="predicted"/>
<gene>
    <name evidence="1" type="ORF">F7725_024586</name>
</gene>
<organism evidence="1 2">
    <name type="scientific">Dissostichus mawsoni</name>
    <name type="common">Antarctic cod</name>
    <dbReference type="NCBI Taxonomy" id="36200"/>
    <lineage>
        <taxon>Eukaryota</taxon>
        <taxon>Metazoa</taxon>
        <taxon>Chordata</taxon>
        <taxon>Craniata</taxon>
        <taxon>Vertebrata</taxon>
        <taxon>Euteleostomi</taxon>
        <taxon>Actinopterygii</taxon>
        <taxon>Neopterygii</taxon>
        <taxon>Teleostei</taxon>
        <taxon>Neoteleostei</taxon>
        <taxon>Acanthomorphata</taxon>
        <taxon>Eupercaria</taxon>
        <taxon>Perciformes</taxon>
        <taxon>Notothenioidei</taxon>
        <taxon>Nototheniidae</taxon>
        <taxon>Dissostichus</taxon>
    </lineage>
</organism>
<evidence type="ECO:0000313" key="2">
    <source>
        <dbReference type="Proteomes" id="UP000518266"/>
    </source>
</evidence>
<keyword evidence="2" id="KW-1185">Reference proteome</keyword>
<accession>A0A7J5X8T8</accession>
<evidence type="ECO:0000313" key="1">
    <source>
        <dbReference type="EMBL" id="KAF3833382.1"/>
    </source>
</evidence>
<name>A0A7J5X8T8_DISMA</name>
<comment type="caution">
    <text evidence="1">The sequence shown here is derived from an EMBL/GenBank/DDBJ whole genome shotgun (WGS) entry which is preliminary data.</text>
</comment>
<reference evidence="1 2" key="1">
    <citation type="submission" date="2020-03" db="EMBL/GenBank/DDBJ databases">
        <title>Dissostichus mawsoni Genome sequencing and assembly.</title>
        <authorList>
            <person name="Park H."/>
        </authorList>
    </citation>
    <scope>NUCLEOTIDE SEQUENCE [LARGE SCALE GENOMIC DNA]</scope>
    <source>
        <strain evidence="1">DM0001</strain>
        <tissue evidence="1">Muscle</tissue>
    </source>
</reference>